<keyword evidence="2" id="KW-1185">Reference proteome</keyword>
<dbReference type="EMBL" id="CP042997">
    <property type="protein sequence ID" value="QEH31597.1"/>
    <property type="molecule type" value="Genomic_DNA"/>
</dbReference>
<dbReference type="PANTHER" id="PTHR35340">
    <property type="entry name" value="PQQ ENZYME REPEAT PROTEIN-RELATED"/>
    <property type="match status" value="1"/>
</dbReference>
<dbReference type="Proteomes" id="UP000324233">
    <property type="component" value="Chromosome"/>
</dbReference>
<dbReference type="GO" id="GO:0016740">
    <property type="term" value="F:transferase activity"/>
    <property type="evidence" value="ECO:0007669"/>
    <property type="project" value="UniProtKB-KW"/>
</dbReference>
<protein>
    <submittedName>
        <fullName evidence="1">Arylsulfotransferase (ASST)</fullName>
    </submittedName>
</protein>
<dbReference type="PANTHER" id="PTHR35340:SF5">
    <property type="entry name" value="ASST-DOMAIN-CONTAINING PROTEIN"/>
    <property type="match status" value="1"/>
</dbReference>
<sequence>MTSRVAGRLTRTIRNIFGASHRDSRARGRRLAPRPEALEGRELLTGASGVWSFASAAKLHPMKVNVLKLQPGVSLNPVFVAPYDQSPDPSILVGQTGPLIMDTAGNPIWFRPFSNNNKVQVLDFRTQTLYGKPVLIWWQGQIAGIVKSSSPAGTSVGGHFVIYDQHYRKIMDVRPPGGSSMDLHELTITPQGTAFFITTKRVRADLTPYGGARNGQFVDAVIQGINLRTGRRVFAWDMAAHIPLGDSVVPVTPGKPWDPYHVNSIDVSPDGSQILISSRNTWAINAISLQSGQVLWQLGGKRNEFRLPTDLVTGPYGSAFQYQHDARYVPGGISLYDNAGIGAPPNAGPFGPARGLILNLDIPNRAAGLARPATYHDPALYANSQGNFQVLANGGAFVGWGSESQPGEGLSSYYTAYAADGSVLADYVLAGQDISYRAYTLPWVGLPLTKPSLAVAVGGGGATVAASWNGSTETASWQVLAGPSRRSLVPVAAASRTGFETTIPAASAGPFFQVRALDAGGRVLGTSAVLRVRG</sequence>
<keyword evidence="1" id="KW-0808">Transferase</keyword>
<dbReference type="AlphaFoldDB" id="A0A5B9VUP5"/>
<dbReference type="SUPFAM" id="SSF50969">
    <property type="entry name" value="YVTN repeat-like/Quinoprotein amine dehydrogenase"/>
    <property type="match status" value="1"/>
</dbReference>
<dbReference type="KEGG" id="agv:OJF2_00620"/>
<name>A0A5B9VUP5_9BACT</name>
<organism evidence="1 2">
    <name type="scientific">Aquisphaera giovannonii</name>
    <dbReference type="NCBI Taxonomy" id="406548"/>
    <lineage>
        <taxon>Bacteria</taxon>
        <taxon>Pseudomonadati</taxon>
        <taxon>Planctomycetota</taxon>
        <taxon>Planctomycetia</taxon>
        <taxon>Isosphaerales</taxon>
        <taxon>Isosphaeraceae</taxon>
        <taxon>Aquisphaera</taxon>
    </lineage>
</organism>
<dbReference type="InterPro" id="IPR011044">
    <property type="entry name" value="Quino_amine_DH_bsu"/>
</dbReference>
<proteinExistence type="predicted"/>
<dbReference type="InterPro" id="IPR053143">
    <property type="entry name" value="Arylsulfate_ST"/>
</dbReference>
<evidence type="ECO:0000313" key="1">
    <source>
        <dbReference type="EMBL" id="QEH31597.1"/>
    </source>
</evidence>
<evidence type="ECO:0000313" key="2">
    <source>
        <dbReference type="Proteomes" id="UP000324233"/>
    </source>
</evidence>
<reference evidence="1 2" key="1">
    <citation type="submission" date="2019-08" db="EMBL/GenBank/DDBJ databases">
        <title>Deep-cultivation of Planctomycetes and their phenomic and genomic characterization uncovers novel biology.</title>
        <authorList>
            <person name="Wiegand S."/>
            <person name="Jogler M."/>
            <person name="Boedeker C."/>
            <person name="Pinto D."/>
            <person name="Vollmers J."/>
            <person name="Rivas-Marin E."/>
            <person name="Kohn T."/>
            <person name="Peeters S.H."/>
            <person name="Heuer A."/>
            <person name="Rast P."/>
            <person name="Oberbeckmann S."/>
            <person name="Bunk B."/>
            <person name="Jeske O."/>
            <person name="Meyerdierks A."/>
            <person name="Storesund J.E."/>
            <person name="Kallscheuer N."/>
            <person name="Luecker S."/>
            <person name="Lage O.M."/>
            <person name="Pohl T."/>
            <person name="Merkel B.J."/>
            <person name="Hornburger P."/>
            <person name="Mueller R.-W."/>
            <person name="Bruemmer F."/>
            <person name="Labrenz M."/>
            <person name="Spormann A.M."/>
            <person name="Op den Camp H."/>
            <person name="Overmann J."/>
            <person name="Amann R."/>
            <person name="Jetten M.S.M."/>
            <person name="Mascher T."/>
            <person name="Medema M.H."/>
            <person name="Devos D.P."/>
            <person name="Kaster A.-K."/>
            <person name="Ovreas L."/>
            <person name="Rohde M."/>
            <person name="Galperin M.Y."/>
            <person name="Jogler C."/>
        </authorList>
    </citation>
    <scope>NUCLEOTIDE SEQUENCE [LARGE SCALE GENOMIC DNA]</scope>
    <source>
        <strain evidence="1 2">OJF2</strain>
    </source>
</reference>
<dbReference type="Pfam" id="PF14269">
    <property type="entry name" value="Arylsulfotran_2"/>
    <property type="match status" value="1"/>
</dbReference>
<dbReference type="OrthoDB" id="264813at2"/>
<accession>A0A5B9VUP5</accession>
<gene>
    <name evidence="1" type="ORF">OJF2_00620</name>
</gene>
<dbReference type="InterPro" id="IPR039535">
    <property type="entry name" value="ASST-like"/>
</dbReference>
<dbReference type="RefSeq" id="WP_148590197.1">
    <property type="nucleotide sequence ID" value="NZ_CP042997.1"/>
</dbReference>